<dbReference type="EMBL" id="NFZX01000160">
    <property type="protein sequence ID" value="RFA31559.1"/>
    <property type="molecule type" value="Genomic_DNA"/>
</dbReference>
<feature type="non-terminal residue" evidence="1">
    <location>
        <position position="1"/>
    </location>
</feature>
<comment type="caution">
    <text evidence="1">The sequence shown here is derived from an EMBL/GenBank/DDBJ whole genome shotgun (WGS) entry which is preliminary data.</text>
</comment>
<evidence type="ECO:0000313" key="1">
    <source>
        <dbReference type="EMBL" id="RFA31559.1"/>
    </source>
</evidence>
<gene>
    <name evidence="1" type="ORF">CAI16_20505</name>
</gene>
<reference evidence="1 2" key="1">
    <citation type="submission" date="2017-05" db="EMBL/GenBank/DDBJ databases">
        <title>Virgibacillus sp. AK90 isolated from a saltern of Kakinada, India.</title>
        <authorList>
            <person name="Gupta V."/>
            <person name="Sidhu C."/>
            <person name="Korpole S."/>
            <person name="Pinnaka A.K."/>
        </authorList>
    </citation>
    <scope>NUCLEOTIDE SEQUENCE [LARGE SCALE GENOMIC DNA]</scope>
    <source>
        <strain evidence="1 2">AK90</strain>
    </source>
</reference>
<accession>A0A3E0WGB1</accession>
<dbReference type="RefSeq" id="WP_220349941.1">
    <property type="nucleotide sequence ID" value="NZ_NFZX01000160.1"/>
</dbReference>
<name>A0A3E0WGB1_9BACI</name>
<protein>
    <submittedName>
        <fullName evidence="1">Uncharacterized protein</fullName>
    </submittedName>
</protein>
<dbReference type="Proteomes" id="UP000256488">
    <property type="component" value="Unassembled WGS sequence"/>
</dbReference>
<dbReference type="AlphaFoldDB" id="A0A3E0WGB1"/>
<evidence type="ECO:0000313" key="2">
    <source>
        <dbReference type="Proteomes" id="UP000256488"/>
    </source>
</evidence>
<organism evidence="1 2">
    <name type="scientific">Virgibacillus dokdonensis</name>
    <dbReference type="NCBI Taxonomy" id="302167"/>
    <lineage>
        <taxon>Bacteria</taxon>
        <taxon>Bacillati</taxon>
        <taxon>Bacillota</taxon>
        <taxon>Bacilli</taxon>
        <taxon>Bacillales</taxon>
        <taxon>Bacillaceae</taxon>
        <taxon>Virgibacillus</taxon>
    </lineage>
</organism>
<proteinExistence type="predicted"/>
<sequence>FFVIGYFNISLTSLPTTFVNVFKDNLTNEEKFEQVNRIEIRQGGIVTEDFDYIAPENDSVLTLDNEDEIYQILTSDLRIYNGGRIEDNTNSVFYLFIRFEDGAEQQYKIAKEYIVVPTPNNNKIYKVLDDNNEIYDYLMSLYNE</sequence>